<dbReference type="InterPro" id="IPR027383">
    <property type="entry name" value="Znf_put"/>
</dbReference>
<name>A0ABT8J446_9BACL</name>
<keyword evidence="4" id="KW-1133">Transmembrane helix</keyword>
<keyword evidence="4" id="KW-0812">Transmembrane</keyword>
<dbReference type="RefSeq" id="WP_301243547.1">
    <property type="nucleotide sequence ID" value="NZ_JAROCD010000001.1"/>
</dbReference>
<accession>A0ABT8J446</accession>
<evidence type="ECO:0000256" key="4">
    <source>
        <dbReference type="SAM" id="Phobius"/>
    </source>
</evidence>
<evidence type="ECO:0000313" key="7">
    <source>
        <dbReference type="Proteomes" id="UP001174205"/>
    </source>
</evidence>
<feature type="transmembrane region" description="Helical" evidence="4">
    <location>
        <begin position="113"/>
        <end position="135"/>
    </location>
</feature>
<evidence type="ECO:0000256" key="3">
    <source>
        <dbReference type="SAM" id="MobiDB-lite"/>
    </source>
</evidence>
<dbReference type="EMBL" id="JAROCD010000001">
    <property type="protein sequence ID" value="MDN4599831.1"/>
    <property type="molecule type" value="Genomic_DNA"/>
</dbReference>
<dbReference type="Pfam" id="PF13490">
    <property type="entry name" value="zf-HC2"/>
    <property type="match status" value="1"/>
</dbReference>
<evidence type="ECO:0000259" key="5">
    <source>
        <dbReference type="Pfam" id="PF13490"/>
    </source>
</evidence>
<gene>
    <name evidence="6" type="ORF">P5G61_01210</name>
</gene>
<feature type="domain" description="Putative zinc-finger" evidence="5">
    <location>
        <begin position="3"/>
        <end position="37"/>
    </location>
</feature>
<feature type="region of interest" description="Disordered" evidence="3">
    <location>
        <begin position="194"/>
        <end position="339"/>
    </location>
</feature>
<evidence type="ECO:0000256" key="1">
    <source>
        <dbReference type="ARBA" id="ARBA00024353"/>
    </source>
</evidence>
<feature type="compositionally biased region" description="Polar residues" evidence="3">
    <location>
        <begin position="251"/>
        <end position="262"/>
    </location>
</feature>
<evidence type="ECO:0000256" key="2">
    <source>
        <dbReference type="ARBA" id="ARBA00024438"/>
    </source>
</evidence>
<feature type="compositionally biased region" description="Polar residues" evidence="3">
    <location>
        <begin position="149"/>
        <end position="163"/>
    </location>
</feature>
<organism evidence="6 7">
    <name type="scientific">Paenibacillus vandeheii</name>
    <dbReference type="NCBI Taxonomy" id="3035917"/>
    <lineage>
        <taxon>Bacteria</taxon>
        <taxon>Bacillati</taxon>
        <taxon>Bacillota</taxon>
        <taxon>Bacilli</taxon>
        <taxon>Bacillales</taxon>
        <taxon>Paenibacillaceae</taxon>
        <taxon>Paenibacillus</taxon>
    </lineage>
</organism>
<feature type="region of interest" description="Disordered" evidence="3">
    <location>
        <begin position="149"/>
        <end position="182"/>
    </location>
</feature>
<proteinExistence type="inferred from homology"/>
<feature type="compositionally biased region" description="Basic and acidic residues" evidence="3">
    <location>
        <begin position="206"/>
        <end position="220"/>
    </location>
</feature>
<feature type="compositionally biased region" description="Low complexity" evidence="3">
    <location>
        <begin position="240"/>
        <end position="250"/>
    </location>
</feature>
<keyword evidence="7" id="KW-1185">Reference proteome</keyword>
<feature type="compositionally biased region" description="Polar residues" evidence="3">
    <location>
        <begin position="226"/>
        <end position="239"/>
    </location>
</feature>
<comment type="caution">
    <text evidence="6">The sequence shown here is derived from an EMBL/GenBank/DDBJ whole genome shotgun (WGS) entry which is preliminary data.</text>
</comment>
<dbReference type="InterPro" id="IPR041916">
    <property type="entry name" value="Anti_sigma_zinc_sf"/>
</dbReference>
<reference evidence="6" key="1">
    <citation type="submission" date="2023-03" db="EMBL/GenBank/DDBJ databases">
        <title>MT1 and MT2 Draft Genomes of Novel Species.</title>
        <authorList>
            <person name="Venkateswaran K."/>
        </authorList>
    </citation>
    <scope>NUCLEOTIDE SEQUENCE</scope>
    <source>
        <strain evidence="6">F6_3S_P_1C</strain>
    </source>
</reference>
<dbReference type="Proteomes" id="UP001174205">
    <property type="component" value="Unassembled WGS sequence"/>
</dbReference>
<dbReference type="Gene3D" id="1.10.10.1320">
    <property type="entry name" value="Anti-sigma factor, zinc-finger domain"/>
    <property type="match status" value="1"/>
</dbReference>
<keyword evidence="4" id="KW-0472">Membrane</keyword>
<sequence length="416" mass="44507">MKCEEVVEWMHRYLDHDLGEAETAQMLQHVAQCAECAENFSLLRALSRELEDLPQVTPRFSLVDAIMPQLDAIDEAKREQSSTIQEMSPVPAAFENLQRSSERKPKQKWLNSMAGRMSMGAAAAAVVLGIAIFGYQPEKIENAEVMMSTGSNQEGGNADQNPVSREINNDEPSAASSDSSSLIEDFNQPFVEDKKPQETAPEEDGSEKAQEPVTKEDPTPKKPASGSETNKSTDTKGTPSSSDSADSTKSVNQKNNQDTGTATAPPAGSDGNGATEPETGDAQSFTSQDMPDIKVEEPTESTTTPDSETGMDAAGGNKGFAATDSGALSNTTPKEWKSPDGSYLVMLLDDQISIYSKSANDPDVLNLVEQRNVGGTLKSASWSTDSTVFNYETDKDGTTVKKSFNVSTASSGTSAK</sequence>
<protein>
    <recommendedName>
        <fullName evidence="2">Anti-sigma-W factor RsiW</fullName>
    </recommendedName>
</protein>
<comment type="similarity">
    <text evidence="1">Belongs to the zinc-associated anti-sigma factor (ZAS) superfamily. Anti-sigma-W factor family.</text>
</comment>
<evidence type="ECO:0000313" key="6">
    <source>
        <dbReference type="EMBL" id="MDN4599831.1"/>
    </source>
</evidence>